<dbReference type="Gramene" id="GBG59855">
    <property type="protein sequence ID" value="GBG59855"/>
    <property type="gene ID" value="CBR_g66662"/>
</dbReference>
<feature type="compositionally biased region" description="Acidic residues" evidence="1">
    <location>
        <begin position="66"/>
        <end position="76"/>
    </location>
</feature>
<name>A0A388JPY9_CHABU</name>
<reference evidence="2 3" key="1">
    <citation type="journal article" date="2018" name="Cell">
        <title>The Chara Genome: Secondary Complexity and Implications for Plant Terrestrialization.</title>
        <authorList>
            <person name="Nishiyama T."/>
            <person name="Sakayama H."/>
            <person name="Vries J.D."/>
            <person name="Buschmann H."/>
            <person name="Saint-Marcoux D."/>
            <person name="Ullrich K.K."/>
            <person name="Haas F.B."/>
            <person name="Vanderstraeten L."/>
            <person name="Becker D."/>
            <person name="Lang D."/>
            <person name="Vosolsobe S."/>
            <person name="Rombauts S."/>
            <person name="Wilhelmsson P.K.I."/>
            <person name="Janitza P."/>
            <person name="Kern R."/>
            <person name="Heyl A."/>
            <person name="Rumpler F."/>
            <person name="Villalobos L.I.A.C."/>
            <person name="Clay J.M."/>
            <person name="Skokan R."/>
            <person name="Toyoda A."/>
            <person name="Suzuki Y."/>
            <person name="Kagoshima H."/>
            <person name="Schijlen E."/>
            <person name="Tajeshwar N."/>
            <person name="Catarino B."/>
            <person name="Hetherington A.J."/>
            <person name="Saltykova A."/>
            <person name="Bonnot C."/>
            <person name="Breuninger H."/>
            <person name="Symeonidi A."/>
            <person name="Radhakrishnan G.V."/>
            <person name="Van Nieuwerburgh F."/>
            <person name="Deforce D."/>
            <person name="Chang C."/>
            <person name="Karol K.G."/>
            <person name="Hedrich R."/>
            <person name="Ulvskov P."/>
            <person name="Glockner G."/>
            <person name="Delwiche C.F."/>
            <person name="Petrasek J."/>
            <person name="Van de Peer Y."/>
            <person name="Friml J."/>
            <person name="Beilby M."/>
            <person name="Dolan L."/>
            <person name="Kohara Y."/>
            <person name="Sugano S."/>
            <person name="Fujiyama A."/>
            <person name="Delaux P.-M."/>
            <person name="Quint M."/>
            <person name="TheiBen G."/>
            <person name="Hagemann M."/>
            <person name="Harholt J."/>
            <person name="Dunand C."/>
            <person name="Zachgo S."/>
            <person name="Langdale J."/>
            <person name="Maumus F."/>
            <person name="Straeten D.V.D."/>
            <person name="Gould S.B."/>
            <person name="Rensing S.A."/>
        </authorList>
    </citation>
    <scope>NUCLEOTIDE SEQUENCE [LARGE SCALE GENOMIC DNA]</scope>
    <source>
        <strain evidence="2 3">S276</strain>
    </source>
</reference>
<dbReference type="EMBL" id="BFEA01000007">
    <property type="protein sequence ID" value="GBG59855.1"/>
    <property type="molecule type" value="Genomic_DNA"/>
</dbReference>
<comment type="caution">
    <text evidence="2">The sequence shown here is derived from an EMBL/GenBank/DDBJ whole genome shotgun (WGS) entry which is preliminary data.</text>
</comment>
<protein>
    <submittedName>
        <fullName evidence="2">Uncharacterized protein</fullName>
    </submittedName>
</protein>
<feature type="compositionally biased region" description="Basic and acidic residues" evidence="1">
    <location>
        <begin position="15"/>
        <end position="65"/>
    </location>
</feature>
<evidence type="ECO:0000313" key="2">
    <source>
        <dbReference type="EMBL" id="GBG59855.1"/>
    </source>
</evidence>
<feature type="compositionally biased region" description="Basic and acidic residues" evidence="1">
    <location>
        <begin position="83"/>
        <end position="98"/>
    </location>
</feature>
<evidence type="ECO:0000256" key="1">
    <source>
        <dbReference type="SAM" id="MobiDB-lite"/>
    </source>
</evidence>
<dbReference type="AlphaFoldDB" id="A0A388JPY9"/>
<gene>
    <name evidence="2" type="ORF">CBR_g66662</name>
</gene>
<proteinExistence type="predicted"/>
<evidence type="ECO:0000313" key="3">
    <source>
        <dbReference type="Proteomes" id="UP000265515"/>
    </source>
</evidence>
<organism evidence="2 3">
    <name type="scientific">Chara braunii</name>
    <name type="common">Braun's stonewort</name>
    <dbReference type="NCBI Taxonomy" id="69332"/>
    <lineage>
        <taxon>Eukaryota</taxon>
        <taxon>Viridiplantae</taxon>
        <taxon>Streptophyta</taxon>
        <taxon>Charophyceae</taxon>
        <taxon>Charales</taxon>
        <taxon>Characeae</taxon>
        <taxon>Chara</taxon>
    </lineage>
</organism>
<accession>A0A388JPY9</accession>
<sequence length="230" mass="26633">MVDTRGGKSTTPYTKEQEEKSAGEEGEKGVEAKKQALLEEQAAKKKKREKEMERLKREEDKLKAIEEEEEEEEEDIPLVRNVRRGERGESSGTSKEEKKLAKMVSEWVANFSLRKDENTFMYIPQDKRDVDAEIQALTNPSQWQALEDEKRMEWILRLRRQRRRRIEVATELEKLAATAEQHANALAQGDLQNKVDAIAKSVDVLIRVQQEQMHFSKGHDIALQSIRVGF</sequence>
<dbReference type="Proteomes" id="UP000265515">
    <property type="component" value="Unassembled WGS sequence"/>
</dbReference>
<keyword evidence="3" id="KW-1185">Reference proteome</keyword>
<feature type="region of interest" description="Disordered" evidence="1">
    <location>
        <begin position="1"/>
        <end position="98"/>
    </location>
</feature>